<proteinExistence type="predicted"/>
<evidence type="ECO:0000259" key="2">
    <source>
        <dbReference type="Pfam" id="PF07282"/>
    </source>
</evidence>
<dbReference type="InterPro" id="IPR010095">
    <property type="entry name" value="Cas12f1-like_TNB"/>
</dbReference>
<comment type="caution">
    <text evidence="4">The sequence shown here is derived from an EMBL/GenBank/DDBJ whole genome shotgun (WGS) entry which is preliminary data.</text>
</comment>
<dbReference type="EMBL" id="BALG01000519">
    <property type="protein sequence ID" value="GAC44484.1"/>
    <property type="molecule type" value="Genomic_DNA"/>
</dbReference>
<keyword evidence="5" id="KW-1185">Reference proteome</keyword>
<dbReference type="OrthoDB" id="56768at2"/>
<reference evidence="4 5" key="1">
    <citation type="submission" date="2012-10" db="EMBL/GenBank/DDBJ databases">
        <title>Draft Genome Sequence of Paenibacillus popilliae ATCC 14706T.</title>
        <authorList>
            <person name="Iiyama K."/>
            <person name="Mori K."/>
            <person name="Mon H."/>
            <person name="Chieda Y."/>
            <person name="Lee J.M."/>
            <person name="Kusakabe T."/>
            <person name="Tashiro K."/>
            <person name="Asano S."/>
            <person name="Yasunaga-Aoki C."/>
            <person name="Shimizu S."/>
        </authorList>
    </citation>
    <scope>NUCLEOTIDE SEQUENCE [LARGE SCALE GENOMIC DNA]</scope>
    <source>
        <strain evidence="4 5">ATCC 14706</strain>
    </source>
</reference>
<sequence>GEIVKKGLSVRMHQCHHCGYVADRDENAARNILQRALVS</sequence>
<keyword evidence="1" id="KW-0238">DNA-binding</keyword>
<gene>
    <name evidence="3" type="ORF">PPOP_3890</name>
    <name evidence="4" type="ORF">PPOP_3911</name>
</gene>
<organism evidence="4 5">
    <name type="scientific">Paenibacillus popilliae ATCC 14706</name>
    <dbReference type="NCBI Taxonomy" id="1212764"/>
    <lineage>
        <taxon>Bacteria</taxon>
        <taxon>Bacillati</taxon>
        <taxon>Bacillota</taxon>
        <taxon>Bacilli</taxon>
        <taxon>Bacillales</taxon>
        <taxon>Paenibacillaceae</taxon>
        <taxon>Paenibacillus</taxon>
    </lineage>
</organism>
<evidence type="ECO:0000313" key="5">
    <source>
        <dbReference type="Proteomes" id="UP000029453"/>
    </source>
</evidence>
<dbReference type="EMBL" id="BALG01000529">
    <property type="protein sequence ID" value="GAC44505.1"/>
    <property type="molecule type" value="Genomic_DNA"/>
</dbReference>
<dbReference type="Pfam" id="PF07282">
    <property type="entry name" value="Cas12f1-like_TNB"/>
    <property type="match status" value="1"/>
</dbReference>
<dbReference type="GO" id="GO:0003677">
    <property type="term" value="F:DNA binding"/>
    <property type="evidence" value="ECO:0007669"/>
    <property type="project" value="UniProtKB-KW"/>
</dbReference>
<accession>M9LMC1</accession>
<evidence type="ECO:0000313" key="4">
    <source>
        <dbReference type="EMBL" id="GAC44505.1"/>
    </source>
</evidence>
<name>M9LMC1_PAEPP</name>
<evidence type="ECO:0000313" key="3">
    <source>
        <dbReference type="EMBL" id="GAC44484.1"/>
    </source>
</evidence>
<evidence type="ECO:0000256" key="1">
    <source>
        <dbReference type="ARBA" id="ARBA00023125"/>
    </source>
</evidence>
<feature type="domain" description="Cas12f1-like TNB" evidence="2">
    <location>
        <begin position="7"/>
        <end position="32"/>
    </location>
</feature>
<feature type="non-terminal residue" evidence="4">
    <location>
        <position position="1"/>
    </location>
</feature>
<protein>
    <submittedName>
        <fullName evidence="4">Transposase and inactivated derivative</fullName>
    </submittedName>
</protein>
<dbReference type="AlphaFoldDB" id="M9LMC1"/>
<dbReference type="Proteomes" id="UP000029453">
    <property type="component" value="Unassembled WGS sequence"/>
</dbReference>